<dbReference type="RefSeq" id="WP_095076639.1">
    <property type="nucleotide sequence ID" value="NZ_NIBA01000017.1"/>
</dbReference>
<dbReference type="Proteomes" id="UP000216448">
    <property type="component" value="Unassembled WGS sequence"/>
</dbReference>
<reference evidence="1 2" key="1">
    <citation type="submission" date="2017-05" db="EMBL/GenBank/DDBJ databases">
        <title>Lactobacillus johnsonii from commercial turkeys.</title>
        <authorList>
            <person name="Johnson T.J."/>
            <person name="Youmans B."/>
        </authorList>
    </citation>
    <scope>NUCLEOTIDE SEQUENCE [LARGE SCALE GENOMIC DNA]</scope>
    <source>
        <strain evidence="1 2">UMNLJ54</strain>
    </source>
</reference>
<name>A0AAX0PTY3_LACJH</name>
<protein>
    <submittedName>
        <fullName evidence="1">Uncharacterized protein</fullName>
    </submittedName>
</protein>
<comment type="caution">
    <text evidence="1">The sequence shown here is derived from an EMBL/GenBank/DDBJ whole genome shotgun (WGS) entry which is preliminary data.</text>
</comment>
<dbReference type="EMBL" id="NIBB01000062">
    <property type="protein sequence ID" value="PAB52101.1"/>
    <property type="molecule type" value="Genomic_DNA"/>
</dbReference>
<evidence type="ECO:0000313" key="2">
    <source>
        <dbReference type="Proteomes" id="UP000216448"/>
    </source>
</evidence>
<dbReference type="AlphaFoldDB" id="A0AAX0PTY3"/>
<proteinExistence type="predicted"/>
<gene>
    <name evidence="1" type="ORF">A3P64_08425</name>
</gene>
<sequence>MNKNFNEDKKSRNAFAQPGKVFINGSKAHTENIDNATSAGINSNAQKEGKVLGYISARKSF</sequence>
<organism evidence="1 2">
    <name type="scientific">Lactobacillus johnsonii</name>
    <dbReference type="NCBI Taxonomy" id="33959"/>
    <lineage>
        <taxon>Bacteria</taxon>
        <taxon>Bacillati</taxon>
        <taxon>Bacillota</taxon>
        <taxon>Bacilli</taxon>
        <taxon>Lactobacillales</taxon>
        <taxon>Lactobacillaceae</taxon>
        <taxon>Lactobacillus</taxon>
    </lineage>
</organism>
<evidence type="ECO:0000313" key="1">
    <source>
        <dbReference type="EMBL" id="PAB52101.1"/>
    </source>
</evidence>
<accession>A0AAX0PTY3</accession>